<sequence length="308" mass="33697">MRVNKRKIASLLLAGALVCSGTTPALAAPKSSASPSPTATVSTKPKSTQKPLDTTVDPNGIYHATLGFETESTYRSVYRYGHFDDKNRSKPEWKQIVSGTKGSYNYRTYPGTFKNAIIKGNGTYSVQLRNANYRYASTFKLLQVCTDIPNTGDIKFSDLQVTVNGQKKLSFKKVSLASSQDYTVLYAINDKKKDLADLGSRKRIVPPSYQNNSVVIKFKVSGFNYNKGEAVPTPTVEPTKTPDPTVAPTQKAKTTQKADADQSVQNTKKNSKDTEVITQEKQIGMGVVVIVAIAGILACLIIVNKRKR</sequence>
<evidence type="ECO:0000313" key="5">
    <source>
        <dbReference type="Proteomes" id="UP000637513"/>
    </source>
</evidence>
<keyword evidence="3" id="KW-0732">Signal</keyword>
<proteinExistence type="predicted"/>
<keyword evidence="2" id="KW-1133">Transmembrane helix</keyword>
<comment type="caution">
    <text evidence="4">The sequence shown here is derived from an EMBL/GenBank/DDBJ whole genome shotgun (WGS) entry which is preliminary data.</text>
</comment>
<feature type="transmembrane region" description="Helical" evidence="2">
    <location>
        <begin position="283"/>
        <end position="303"/>
    </location>
</feature>
<keyword evidence="5" id="KW-1185">Reference proteome</keyword>
<feature type="compositionally biased region" description="Low complexity" evidence="1">
    <location>
        <begin position="26"/>
        <end position="48"/>
    </location>
</feature>
<evidence type="ECO:0000256" key="3">
    <source>
        <dbReference type="SAM" id="SignalP"/>
    </source>
</evidence>
<evidence type="ECO:0000256" key="1">
    <source>
        <dbReference type="SAM" id="MobiDB-lite"/>
    </source>
</evidence>
<accession>A0ABR7MWE2</accession>
<dbReference type="RefSeq" id="WP_249305413.1">
    <property type="nucleotide sequence ID" value="NZ_JACRSW010000032.1"/>
</dbReference>
<feature type="region of interest" description="Disordered" evidence="1">
    <location>
        <begin position="230"/>
        <end position="272"/>
    </location>
</feature>
<protein>
    <submittedName>
        <fullName evidence="4">Uncharacterized protein</fullName>
    </submittedName>
</protein>
<dbReference type="EMBL" id="JACRSW010000032">
    <property type="protein sequence ID" value="MBC8557979.1"/>
    <property type="molecule type" value="Genomic_DNA"/>
</dbReference>
<feature type="region of interest" description="Disordered" evidence="1">
    <location>
        <begin position="26"/>
        <end position="56"/>
    </location>
</feature>
<evidence type="ECO:0000256" key="2">
    <source>
        <dbReference type="SAM" id="Phobius"/>
    </source>
</evidence>
<gene>
    <name evidence="4" type="ORF">H8700_09700</name>
</gene>
<feature type="chain" id="PRO_5047327171" evidence="3">
    <location>
        <begin position="28"/>
        <end position="308"/>
    </location>
</feature>
<feature type="compositionally biased region" description="Low complexity" evidence="1">
    <location>
        <begin position="231"/>
        <end position="246"/>
    </location>
</feature>
<organism evidence="4 5">
    <name type="scientific">Jutongia hominis</name>
    <dbReference type="NCBI Taxonomy" id="2763664"/>
    <lineage>
        <taxon>Bacteria</taxon>
        <taxon>Bacillati</taxon>
        <taxon>Bacillota</taxon>
        <taxon>Clostridia</taxon>
        <taxon>Lachnospirales</taxon>
        <taxon>Lachnospiraceae</taxon>
        <taxon>Jutongia</taxon>
    </lineage>
</organism>
<feature type="signal peptide" evidence="3">
    <location>
        <begin position="1"/>
        <end position="27"/>
    </location>
</feature>
<feature type="compositionally biased region" description="Polar residues" evidence="1">
    <location>
        <begin position="247"/>
        <end position="268"/>
    </location>
</feature>
<name>A0ABR7MWE2_9FIRM</name>
<keyword evidence="2" id="KW-0472">Membrane</keyword>
<keyword evidence="2" id="KW-0812">Transmembrane</keyword>
<evidence type="ECO:0000313" key="4">
    <source>
        <dbReference type="EMBL" id="MBC8557979.1"/>
    </source>
</evidence>
<dbReference type="Proteomes" id="UP000637513">
    <property type="component" value="Unassembled WGS sequence"/>
</dbReference>
<reference evidence="4 5" key="1">
    <citation type="submission" date="2020-08" db="EMBL/GenBank/DDBJ databases">
        <title>Genome public.</title>
        <authorList>
            <person name="Liu C."/>
            <person name="Sun Q."/>
        </authorList>
    </citation>
    <scope>NUCLEOTIDE SEQUENCE [LARGE SCALE GENOMIC DNA]</scope>
    <source>
        <strain evidence="4 5">BX3</strain>
    </source>
</reference>